<feature type="transmembrane region" description="Helical" evidence="1">
    <location>
        <begin position="46"/>
        <end position="65"/>
    </location>
</feature>
<evidence type="ECO:0008006" key="4">
    <source>
        <dbReference type="Google" id="ProtNLM"/>
    </source>
</evidence>
<feature type="transmembrane region" description="Helical" evidence="1">
    <location>
        <begin position="129"/>
        <end position="155"/>
    </location>
</feature>
<comment type="caution">
    <text evidence="2">The sequence shown here is derived from an EMBL/GenBank/DDBJ whole genome shotgun (WGS) entry which is preliminary data.</text>
</comment>
<reference evidence="2" key="1">
    <citation type="submission" date="2020-01" db="EMBL/GenBank/DDBJ databases">
        <title>Identification and distribution of gene clusters putatively required for synthesis of sphingolipid metabolism inhibitors in phylogenetically diverse species of the filamentous fungus Fusarium.</title>
        <authorList>
            <person name="Kim H.-S."/>
            <person name="Busman M."/>
            <person name="Brown D.W."/>
            <person name="Divon H."/>
            <person name="Uhlig S."/>
            <person name="Proctor R.H."/>
        </authorList>
    </citation>
    <scope>NUCLEOTIDE SEQUENCE</scope>
    <source>
        <strain evidence="2">NRRL 53441</strain>
    </source>
</reference>
<dbReference type="OrthoDB" id="5325022at2759"/>
<gene>
    <name evidence="2" type="ORF">F53441_6490</name>
</gene>
<feature type="transmembrane region" description="Helical" evidence="1">
    <location>
        <begin position="20"/>
        <end position="40"/>
    </location>
</feature>
<evidence type="ECO:0000313" key="3">
    <source>
        <dbReference type="Proteomes" id="UP000605986"/>
    </source>
</evidence>
<dbReference type="EMBL" id="JAADJG010000251">
    <property type="protein sequence ID" value="KAF4450366.1"/>
    <property type="molecule type" value="Genomic_DNA"/>
</dbReference>
<keyword evidence="1" id="KW-0472">Membrane</keyword>
<protein>
    <recommendedName>
        <fullName evidence="4">MARVEL domain-containing protein</fullName>
    </recommendedName>
</protein>
<accession>A0A8H4KHP9</accession>
<evidence type="ECO:0000313" key="2">
    <source>
        <dbReference type="EMBL" id="KAF4450366.1"/>
    </source>
</evidence>
<keyword evidence="1" id="KW-0812">Transmembrane</keyword>
<name>A0A8H4KHP9_9HYPO</name>
<proteinExistence type="predicted"/>
<evidence type="ECO:0000256" key="1">
    <source>
        <dbReference type="SAM" id="Phobius"/>
    </source>
</evidence>
<dbReference type="PANTHER" id="PTHR37451:SF4">
    <property type="entry name" value="MARVEL DOMAIN-CONTAINING PROTEIN"/>
    <property type="match status" value="1"/>
</dbReference>
<dbReference type="AlphaFoldDB" id="A0A8H4KHP9"/>
<dbReference type="Proteomes" id="UP000605986">
    <property type="component" value="Unassembled WGS sequence"/>
</dbReference>
<sequence>MASRRPDPSQYPTGLSVLRIFQAVLNIITIVVASFTISAVVLPGNALLITTSSASLLVSLWMAFAHMFSHRLFNFLAALILDTILTIFWIISVAVLASQTAVLWAHGTDYCENNNCPDNLKTVSKFSGYVFATCCGLGAVGFLFSCICLVFHGVVSCRQHRYNQIGVNRVSEPIDIIQKHPQGSTEYQPLA</sequence>
<keyword evidence="3" id="KW-1185">Reference proteome</keyword>
<keyword evidence="1" id="KW-1133">Transmembrane helix</keyword>
<dbReference type="PANTHER" id="PTHR37451">
    <property type="entry name" value="MARVEL DOMAIN"/>
    <property type="match status" value="1"/>
</dbReference>
<feature type="transmembrane region" description="Helical" evidence="1">
    <location>
        <begin position="72"/>
        <end position="97"/>
    </location>
</feature>
<organism evidence="2 3">
    <name type="scientific">Fusarium austroafricanum</name>
    <dbReference type="NCBI Taxonomy" id="2364996"/>
    <lineage>
        <taxon>Eukaryota</taxon>
        <taxon>Fungi</taxon>
        <taxon>Dikarya</taxon>
        <taxon>Ascomycota</taxon>
        <taxon>Pezizomycotina</taxon>
        <taxon>Sordariomycetes</taxon>
        <taxon>Hypocreomycetidae</taxon>
        <taxon>Hypocreales</taxon>
        <taxon>Nectriaceae</taxon>
        <taxon>Fusarium</taxon>
        <taxon>Fusarium concolor species complex</taxon>
    </lineage>
</organism>